<sequence length="648" mass="74525">MMLGLFWSEVIVWEISKLSILTLKDLVTTIAAKLQQSLSEGNELYGRKSNRVYPCKIVKVLESKADKTLYEVVWLGKDKKITGNAVISGDDLVRKLPFTRAVLKSFIRESTYRSVPWVLHENLARKHGISTNPPEVLRSKIFLQDGHIVCNRKRRKTEDDKQSTDDGNNDDLREHKQKRLRGEKSEALNTLNADKEDDKLKGKPIKYPIEDLLVEAAADDPIFTERPSPSRDFNVPMDCVGDLLMVWDFCTSFSRLLHLCPFSLEDFENALCHKGSNSILIVESLSALLRLLIKDNGDYFLAIQKKKRKSKITVITWTEYLCDFLEMVGFVELSTCITTIKRGHYGLLDICAKLGIFRELVNQALAADIVREKLDKYIEERQALAATRREVALEEGRKKREEKERLKVESDGNGMVKGHGAEVVGTSSSEPVNHNHSRQNGHVAEKQNEKSLSSGQKHPSRNSGNNHVSVTLKNIKQQKVDVKVVLENDSSENGVRKQLKDENNEAIEKRSKAQRKDYLEREMEKRFIRTSPFGKDKYHNRYWFFRRDERIFVESSDSTEWGYYSAKDELDALMGSLNTKGERERALKKQLGKYYTNICSELQKRSKEAAYRSAMEDSLLRRSNRVRAPPRENPALAFLKYVNKWKED</sequence>
<dbReference type="AlphaFoldDB" id="A0ABC8SXP0"/>
<accession>A0ABC8SXP0</accession>
<evidence type="ECO:0000256" key="2">
    <source>
        <dbReference type="ARBA" id="ARBA00023242"/>
    </source>
</evidence>
<dbReference type="PROSITE" id="PS50827">
    <property type="entry name" value="DDT"/>
    <property type="match status" value="1"/>
</dbReference>
<proteinExistence type="predicted"/>
<dbReference type="PANTHER" id="PTHR15546:SF2">
    <property type="entry name" value="DDT DOMAIN-CONTAINING PROTEIN DDB_G0282237"/>
    <property type="match status" value="1"/>
</dbReference>
<dbReference type="EMBL" id="CAUOFW020003769">
    <property type="protein sequence ID" value="CAK9161958.1"/>
    <property type="molecule type" value="Genomic_DNA"/>
</dbReference>
<name>A0ABC8SXP0_9AQUA</name>
<evidence type="ECO:0000259" key="4">
    <source>
        <dbReference type="PROSITE" id="PS50827"/>
    </source>
</evidence>
<dbReference type="InterPro" id="IPR028941">
    <property type="entry name" value="WHIM2_dom"/>
</dbReference>
<evidence type="ECO:0000256" key="1">
    <source>
        <dbReference type="ARBA" id="ARBA00004123"/>
    </source>
</evidence>
<reference evidence="5 6" key="1">
    <citation type="submission" date="2024-02" db="EMBL/GenBank/DDBJ databases">
        <authorList>
            <person name="Vignale AGUSTIN F."/>
            <person name="Sosa J E."/>
            <person name="Modenutti C."/>
        </authorList>
    </citation>
    <scope>NUCLEOTIDE SEQUENCE [LARGE SCALE GENOMIC DNA]</scope>
</reference>
<feature type="compositionally biased region" description="Polar residues" evidence="3">
    <location>
        <begin position="450"/>
        <end position="474"/>
    </location>
</feature>
<feature type="compositionally biased region" description="Basic and acidic residues" evidence="3">
    <location>
        <begin position="389"/>
        <end position="410"/>
    </location>
</feature>
<dbReference type="SMART" id="SM00571">
    <property type="entry name" value="DDT"/>
    <property type="match status" value="1"/>
</dbReference>
<keyword evidence="6" id="KW-1185">Reference proteome</keyword>
<evidence type="ECO:0000256" key="3">
    <source>
        <dbReference type="SAM" id="MobiDB-lite"/>
    </source>
</evidence>
<dbReference type="Pfam" id="PF02791">
    <property type="entry name" value="DDT"/>
    <property type="match status" value="1"/>
</dbReference>
<keyword evidence="2" id="KW-0539">Nucleus</keyword>
<feature type="region of interest" description="Disordered" evidence="3">
    <location>
        <begin position="153"/>
        <end position="195"/>
    </location>
</feature>
<dbReference type="InterPro" id="IPR018501">
    <property type="entry name" value="DDT_dom"/>
</dbReference>
<evidence type="ECO:0000313" key="6">
    <source>
        <dbReference type="Proteomes" id="UP001642360"/>
    </source>
</evidence>
<feature type="compositionally biased region" description="Polar residues" evidence="3">
    <location>
        <begin position="425"/>
        <end position="440"/>
    </location>
</feature>
<organism evidence="5 6">
    <name type="scientific">Ilex paraguariensis</name>
    <name type="common">yerba mate</name>
    <dbReference type="NCBI Taxonomy" id="185542"/>
    <lineage>
        <taxon>Eukaryota</taxon>
        <taxon>Viridiplantae</taxon>
        <taxon>Streptophyta</taxon>
        <taxon>Embryophyta</taxon>
        <taxon>Tracheophyta</taxon>
        <taxon>Spermatophyta</taxon>
        <taxon>Magnoliopsida</taxon>
        <taxon>eudicotyledons</taxon>
        <taxon>Gunneridae</taxon>
        <taxon>Pentapetalae</taxon>
        <taxon>asterids</taxon>
        <taxon>campanulids</taxon>
        <taxon>Aquifoliales</taxon>
        <taxon>Aquifoliaceae</taxon>
        <taxon>Ilex</taxon>
    </lineage>
</organism>
<feature type="compositionally biased region" description="Basic and acidic residues" evidence="3">
    <location>
        <begin position="156"/>
        <end position="186"/>
    </location>
</feature>
<feature type="domain" description="DDT" evidence="4">
    <location>
        <begin position="237"/>
        <end position="298"/>
    </location>
</feature>
<comment type="caution">
    <text evidence="5">The sequence shown here is derived from an EMBL/GenBank/DDBJ whole genome shotgun (WGS) entry which is preliminary data.</text>
</comment>
<evidence type="ECO:0000313" key="5">
    <source>
        <dbReference type="EMBL" id="CAK9161958.1"/>
    </source>
</evidence>
<dbReference type="GO" id="GO:0005634">
    <property type="term" value="C:nucleus"/>
    <property type="evidence" value="ECO:0007669"/>
    <property type="project" value="UniProtKB-SubCell"/>
</dbReference>
<comment type="subcellular location">
    <subcellularLocation>
        <location evidence="1">Nucleus</location>
    </subcellularLocation>
</comment>
<feature type="region of interest" description="Disordered" evidence="3">
    <location>
        <begin position="389"/>
        <end position="474"/>
    </location>
</feature>
<dbReference type="PANTHER" id="PTHR15546">
    <property type="entry name" value="BROMODOMAIN ADJACENT TO ZINC FINGER DOMAIN, 2A"/>
    <property type="match status" value="1"/>
</dbReference>
<dbReference type="Pfam" id="PF15613">
    <property type="entry name" value="WSD"/>
    <property type="match status" value="1"/>
</dbReference>
<dbReference type="InterPro" id="IPR053271">
    <property type="entry name" value="DDT_domain"/>
</dbReference>
<protein>
    <recommendedName>
        <fullName evidence="4">DDT domain-containing protein</fullName>
    </recommendedName>
</protein>
<dbReference type="Proteomes" id="UP001642360">
    <property type="component" value="Unassembled WGS sequence"/>
</dbReference>
<gene>
    <name evidence="5" type="ORF">ILEXP_LOCUS30789</name>
</gene>